<protein>
    <submittedName>
        <fullName evidence="2">Uncharacterized protein</fullName>
    </submittedName>
</protein>
<reference evidence="3" key="1">
    <citation type="journal article" date="2016" name="Nature">
        <title>Genome evolution in the allotetraploid frog Xenopus laevis.</title>
        <authorList>
            <person name="Session A.M."/>
            <person name="Uno Y."/>
            <person name="Kwon T."/>
            <person name="Chapman J.A."/>
            <person name="Toyoda A."/>
            <person name="Takahashi S."/>
            <person name="Fukui A."/>
            <person name="Hikosaka A."/>
            <person name="Suzuki A."/>
            <person name="Kondo M."/>
            <person name="van Heeringen S.J."/>
            <person name="Quigley I."/>
            <person name="Heinz S."/>
            <person name="Ogino H."/>
            <person name="Ochi H."/>
            <person name="Hellsten U."/>
            <person name="Lyons J.B."/>
            <person name="Simakov O."/>
            <person name="Putnam N."/>
            <person name="Stites J."/>
            <person name="Kuroki Y."/>
            <person name="Tanaka T."/>
            <person name="Michiue T."/>
            <person name="Watanabe M."/>
            <person name="Bogdanovic O."/>
            <person name="Lister R."/>
            <person name="Georgiou G."/>
            <person name="Paranjpe S.S."/>
            <person name="van Kruijsbergen I."/>
            <person name="Shu S."/>
            <person name="Carlson J."/>
            <person name="Kinoshita T."/>
            <person name="Ohta Y."/>
            <person name="Mawaribuchi S."/>
            <person name="Jenkins J."/>
            <person name="Grimwood J."/>
            <person name="Schmutz J."/>
            <person name="Mitros T."/>
            <person name="Mozaffari S.V."/>
            <person name="Suzuki Y."/>
            <person name="Haramoto Y."/>
            <person name="Yamamoto T.S."/>
            <person name="Takagi C."/>
            <person name="Heald R."/>
            <person name="Miller K."/>
            <person name="Haudenschild C."/>
            <person name="Kitzman J."/>
            <person name="Nakayama T."/>
            <person name="Izutsu Y."/>
            <person name="Robert J."/>
            <person name="Fortriede J."/>
            <person name="Burns K."/>
            <person name="Lotay V."/>
            <person name="Karimi K."/>
            <person name="Yasuoka Y."/>
            <person name="Dichmann D.S."/>
            <person name="Flajnik M.F."/>
            <person name="Houston D.W."/>
            <person name="Shendure J."/>
            <person name="DuPasquier L."/>
            <person name="Vize P.D."/>
            <person name="Zorn A.M."/>
            <person name="Ito M."/>
            <person name="Marcotte E.M."/>
            <person name="Wallingford J.B."/>
            <person name="Ito Y."/>
            <person name="Asashima M."/>
            <person name="Ueno N."/>
            <person name="Matsuda Y."/>
            <person name="Veenstra G.J."/>
            <person name="Fujiyama A."/>
            <person name="Harland R.M."/>
            <person name="Taira M."/>
            <person name="Rokhsar D.S."/>
        </authorList>
    </citation>
    <scope>NUCLEOTIDE SEQUENCE [LARGE SCALE GENOMIC DNA]</scope>
    <source>
        <strain evidence="3">J</strain>
    </source>
</reference>
<evidence type="ECO:0000313" key="3">
    <source>
        <dbReference type="Proteomes" id="UP000694892"/>
    </source>
</evidence>
<evidence type="ECO:0000256" key="1">
    <source>
        <dbReference type="SAM" id="MobiDB-lite"/>
    </source>
</evidence>
<dbReference type="EMBL" id="CM004483">
    <property type="protein sequence ID" value="OCT61606.1"/>
    <property type="molecule type" value="Genomic_DNA"/>
</dbReference>
<gene>
    <name evidence="2" type="ORF">XELAEV_18047634mg</name>
</gene>
<proteinExistence type="predicted"/>
<evidence type="ECO:0000313" key="2">
    <source>
        <dbReference type="EMBL" id="OCT61606.1"/>
    </source>
</evidence>
<accession>A0A974H232</accession>
<name>A0A974H232_XENLA</name>
<feature type="region of interest" description="Disordered" evidence="1">
    <location>
        <begin position="55"/>
        <end position="78"/>
    </location>
</feature>
<organism evidence="2 3">
    <name type="scientific">Xenopus laevis</name>
    <name type="common">African clawed frog</name>
    <dbReference type="NCBI Taxonomy" id="8355"/>
    <lineage>
        <taxon>Eukaryota</taxon>
        <taxon>Metazoa</taxon>
        <taxon>Chordata</taxon>
        <taxon>Craniata</taxon>
        <taxon>Vertebrata</taxon>
        <taxon>Euteleostomi</taxon>
        <taxon>Amphibia</taxon>
        <taxon>Batrachia</taxon>
        <taxon>Anura</taxon>
        <taxon>Pipoidea</taxon>
        <taxon>Pipidae</taxon>
        <taxon>Xenopodinae</taxon>
        <taxon>Xenopus</taxon>
        <taxon>Xenopus</taxon>
    </lineage>
</organism>
<dbReference type="AlphaFoldDB" id="A0A974H232"/>
<dbReference type="Proteomes" id="UP000694892">
    <property type="component" value="Chromosome 9_10S"/>
</dbReference>
<sequence length="78" mass="8919">MEFHSSCLSPDNIALDSSSFCSLQDTEMNLHTKNMADILENYQCFQTSWPQAEDQSKPVSMRVKPAWKDGKANNLEYD</sequence>